<gene>
    <name evidence="1" type="ORF">CFP56_039481</name>
</gene>
<accession>A0AAW0IZT1</accession>
<evidence type="ECO:0008006" key="3">
    <source>
        <dbReference type="Google" id="ProtNLM"/>
    </source>
</evidence>
<evidence type="ECO:0000313" key="2">
    <source>
        <dbReference type="Proteomes" id="UP000237347"/>
    </source>
</evidence>
<protein>
    <recommendedName>
        <fullName evidence="3">Disease resistance protein</fullName>
    </recommendedName>
</protein>
<keyword evidence="2" id="KW-1185">Reference proteome</keyword>
<reference evidence="1 2" key="1">
    <citation type="journal article" date="2018" name="Sci. Data">
        <title>The draft genome sequence of cork oak.</title>
        <authorList>
            <person name="Ramos A.M."/>
            <person name="Usie A."/>
            <person name="Barbosa P."/>
            <person name="Barros P.M."/>
            <person name="Capote T."/>
            <person name="Chaves I."/>
            <person name="Simoes F."/>
            <person name="Abreu I."/>
            <person name="Carrasquinho I."/>
            <person name="Faro C."/>
            <person name="Guimaraes J.B."/>
            <person name="Mendonca D."/>
            <person name="Nobrega F."/>
            <person name="Rodrigues L."/>
            <person name="Saibo N.J.M."/>
            <person name="Varela M.C."/>
            <person name="Egas C."/>
            <person name="Matos J."/>
            <person name="Miguel C.M."/>
            <person name="Oliveira M.M."/>
            <person name="Ricardo C.P."/>
            <person name="Goncalves S."/>
        </authorList>
    </citation>
    <scope>NUCLEOTIDE SEQUENCE [LARGE SCALE GENOMIC DNA]</scope>
    <source>
        <strain evidence="2">cv. HL8</strain>
    </source>
</reference>
<dbReference type="Proteomes" id="UP000237347">
    <property type="component" value="Unassembled WGS sequence"/>
</dbReference>
<dbReference type="Gene3D" id="3.80.10.10">
    <property type="entry name" value="Ribonuclease Inhibitor"/>
    <property type="match status" value="1"/>
</dbReference>
<organism evidence="1 2">
    <name type="scientific">Quercus suber</name>
    <name type="common">Cork oak</name>
    <dbReference type="NCBI Taxonomy" id="58331"/>
    <lineage>
        <taxon>Eukaryota</taxon>
        <taxon>Viridiplantae</taxon>
        <taxon>Streptophyta</taxon>
        <taxon>Embryophyta</taxon>
        <taxon>Tracheophyta</taxon>
        <taxon>Spermatophyta</taxon>
        <taxon>Magnoliopsida</taxon>
        <taxon>eudicotyledons</taxon>
        <taxon>Gunneridae</taxon>
        <taxon>Pentapetalae</taxon>
        <taxon>rosids</taxon>
        <taxon>fabids</taxon>
        <taxon>Fagales</taxon>
        <taxon>Fagaceae</taxon>
        <taxon>Quercus</taxon>
    </lineage>
</organism>
<name>A0AAW0IZT1_QUESU</name>
<sequence length="113" mass="13253">MPHSRIRLPKVIKQERPLENLIDVNLRGCKFITKLPKLRAPNLKRLNLNECENLIRLPKLWTPNLKNLYLSHSIYKLQQLQELWTPTGKLRPTCNSFDSPSGYGFVNMKRLDS</sequence>
<dbReference type="EMBL" id="PKMF04000761">
    <property type="protein sequence ID" value="KAK7819887.1"/>
    <property type="molecule type" value="Genomic_DNA"/>
</dbReference>
<dbReference type="SUPFAM" id="SSF52058">
    <property type="entry name" value="L domain-like"/>
    <property type="match status" value="1"/>
</dbReference>
<evidence type="ECO:0000313" key="1">
    <source>
        <dbReference type="EMBL" id="KAK7819887.1"/>
    </source>
</evidence>
<dbReference type="AlphaFoldDB" id="A0AAW0IZT1"/>
<proteinExistence type="predicted"/>
<dbReference type="InterPro" id="IPR032675">
    <property type="entry name" value="LRR_dom_sf"/>
</dbReference>
<comment type="caution">
    <text evidence="1">The sequence shown here is derived from an EMBL/GenBank/DDBJ whole genome shotgun (WGS) entry which is preliminary data.</text>
</comment>